<feature type="transmembrane region" description="Helical" evidence="1">
    <location>
        <begin position="107"/>
        <end position="127"/>
    </location>
</feature>
<proteinExistence type="predicted"/>
<dbReference type="Proteomes" id="UP000092612">
    <property type="component" value="Unassembled WGS sequence"/>
</dbReference>
<keyword evidence="1" id="KW-1133">Transmembrane helix</keyword>
<evidence type="ECO:0000313" key="3">
    <source>
        <dbReference type="Proteomes" id="UP000092612"/>
    </source>
</evidence>
<dbReference type="KEGG" id="prn:BW723_14560"/>
<dbReference type="EMBL" id="LSFL01000012">
    <property type="protein sequence ID" value="OBY66681.1"/>
    <property type="molecule type" value="Genomic_DNA"/>
</dbReference>
<evidence type="ECO:0000313" key="2">
    <source>
        <dbReference type="EMBL" id="OBY66681.1"/>
    </source>
</evidence>
<accession>A0A1B8U4B6</accession>
<protein>
    <submittedName>
        <fullName evidence="2">Uncharacterized protein</fullName>
    </submittedName>
</protein>
<evidence type="ECO:0000256" key="1">
    <source>
        <dbReference type="SAM" id="Phobius"/>
    </source>
</evidence>
<keyword evidence="3" id="KW-1185">Reference proteome</keyword>
<gene>
    <name evidence="2" type="ORF">LPB301_05630</name>
</gene>
<comment type="caution">
    <text evidence="2">The sequence shown here is derived from an EMBL/GenBank/DDBJ whole genome shotgun (WGS) entry which is preliminary data.</text>
</comment>
<reference evidence="3" key="1">
    <citation type="submission" date="2016-02" db="EMBL/GenBank/DDBJ databases">
        <title>Paenibacillus sp. LPB0068, isolated from Crassostrea gigas.</title>
        <authorList>
            <person name="Shin S.-K."/>
            <person name="Yi H."/>
        </authorList>
    </citation>
    <scope>NUCLEOTIDE SEQUENCE [LARGE SCALE GENOMIC DNA]</scope>
    <source>
        <strain evidence="3">KCTC 23969</strain>
    </source>
</reference>
<dbReference type="RefSeq" id="WP_068358862.1">
    <property type="nucleotide sequence ID" value="NZ_CP019337.1"/>
</dbReference>
<organism evidence="2 3">
    <name type="scientific">Polaribacter reichenbachii</name>
    <dbReference type="NCBI Taxonomy" id="996801"/>
    <lineage>
        <taxon>Bacteria</taxon>
        <taxon>Pseudomonadati</taxon>
        <taxon>Bacteroidota</taxon>
        <taxon>Flavobacteriia</taxon>
        <taxon>Flavobacteriales</taxon>
        <taxon>Flavobacteriaceae</taxon>
    </lineage>
</organism>
<keyword evidence="1" id="KW-0472">Membrane</keyword>
<name>A0A1B8U4B6_9FLAO</name>
<dbReference type="STRING" id="996801.BW723_14560"/>
<dbReference type="AlphaFoldDB" id="A0A1B8U4B6"/>
<keyword evidence="1" id="KW-0812">Transmembrane</keyword>
<sequence>MKKSDFNINITSPNINLSLDENDIKTLDNILKELVKRENDSNQQLELLTNTSMKYLRRINEDELVNFQFDKDYKLINPEITKKGYDFIKFGGYSKLSSNGRLNLKKIFYDPWTIAILGGLIVGYILLQISIKKENTNINSYKLIKPLIRVEPYRVTTKMDSFTNIDSLKIEFTYQGTKSIINENFRIVNYEFYDKPYILKEAQGFDMKPKINLLETFITNPIIDSVNTKESVILQIKRKMLLSGSRIAYFEKEDKEILGVIKISFDYMFNDSVVKDSISTNIYFEKE</sequence>